<feature type="compositionally biased region" description="Low complexity" evidence="1">
    <location>
        <begin position="16"/>
        <end position="26"/>
    </location>
</feature>
<reference evidence="2" key="1">
    <citation type="journal article" date="2020" name="Stud. Mycol.">
        <title>101 Dothideomycetes genomes: a test case for predicting lifestyles and emergence of pathogens.</title>
        <authorList>
            <person name="Haridas S."/>
            <person name="Albert R."/>
            <person name="Binder M."/>
            <person name="Bloem J."/>
            <person name="Labutti K."/>
            <person name="Salamov A."/>
            <person name="Andreopoulos B."/>
            <person name="Baker S."/>
            <person name="Barry K."/>
            <person name="Bills G."/>
            <person name="Bluhm B."/>
            <person name="Cannon C."/>
            <person name="Castanera R."/>
            <person name="Culley D."/>
            <person name="Daum C."/>
            <person name="Ezra D."/>
            <person name="Gonzalez J."/>
            <person name="Henrissat B."/>
            <person name="Kuo A."/>
            <person name="Liang C."/>
            <person name="Lipzen A."/>
            <person name="Lutzoni F."/>
            <person name="Magnuson J."/>
            <person name="Mondo S."/>
            <person name="Nolan M."/>
            <person name="Ohm R."/>
            <person name="Pangilinan J."/>
            <person name="Park H.-J."/>
            <person name="Ramirez L."/>
            <person name="Alfaro M."/>
            <person name="Sun H."/>
            <person name="Tritt A."/>
            <person name="Yoshinaga Y."/>
            <person name="Zwiers L.-H."/>
            <person name="Turgeon B."/>
            <person name="Goodwin S."/>
            <person name="Spatafora J."/>
            <person name="Crous P."/>
            <person name="Grigoriev I."/>
        </authorList>
    </citation>
    <scope>NUCLEOTIDE SEQUENCE</scope>
    <source>
        <strain evidence="2">CBS 122681</strain>
    </source>
</reference>
<feature type="compositionally biased region" description="Basic and acidic residues" evidence="1">
    <location>
        <begin position="142"/>
        <end position="161"/>
    </location>
</feature>
<protein>
    <recommendedName>
        <fullName evidence="4">Mitotic checkpoint regulator, MAD2B-interacting-domain-containing protein</fullName>
    </recommendedName>
</protein>
<dbReference type="AlphaFoldDB" id="A0A6A6T0A7"/>
<evidence type="ECO:0000256" key="1">
    <source>
        <dbReference type="SAM" id="MobiDB-lite"/>
    </source>
</evidence>
<dbReference type="Pfam" id="PF10253">
    <property type="entry name" value="PRCC"/>
    <property type="match status" value="1"/>
</dbReference>
<feature type="compositionally biased region" description="Acidic residues" evidence="1">
    <location>
        <begin position="285"/>
        <end position="296"/>
    </location>
</feature>
<keyword evidence="3" id="KW-1185">Reference proteome</keyword>
<dbReference type="InterPro" id="IPR018800">
    <property type="entry name" value="PRCC"/>
</dbReference>
<evidence type="ECO:0000313" key="3">
    <source>
        <dbReference type="Proteomes" id="UP000799324"/>
    </source>
</evidence>
<dbReference type="PANTHER" id="PTHR13621:SF2">
    <property type="entry name" value="PROLINE-RICH PROTEIN PRCC"/>
    <property type="match status" value="1"/>
</dbReference>
<dbReference type="EMBL" id="MU004395">
    <property type="protein sequence ID" value="KAF2652747.1"/>
    <property type="molecule type" value="Genomic_DNA"/>
</dbReference>
<dbReference type="OrthoDB" id="2555634at2759"/>
<feature type="region of interest" description="Disordered" evidence="1">
    <location>
        <begin position="1"/>
        <end position="254"/>
    </location>
</feature>
<organism evidence="2 3">
    <name type="scientific">Lophiostoma macrostomum CBS 122681</name>
    <dbReference type="NCBI Taxonomy" id="1314788"/>
    <lineage>
        <taxon>Eukaryota</taxon>
        <taxon>Fungi</taxon>
        <taxon>Dikarya</taxon>
        <taxon>Ascomycota</taxon>
        <taxon>Pezizomycotina</taxon>
        <taxon>Dothideomycetes</taxon>
        <taxon>Pleosporomycetidae</taxon>
        <taxon>Pleosporales</taxon>
        <taxon>Lophiostomataceae</taxon>
        <taxon>Lophiostoma</taxon>
    </lineage>
</organism>
<feature type="compositionally biased region" description="Low complexity" evidence="1">
    <location>
        <begin position="94"/>
        <end position="109"/>
    </location>
</feature>
<feature type="region of interest" description="Disordered" evidence="1">
    <location>
        <begin position="285"/>
        <end position="324"/>
    </location>
</feature>
<gene>
    <name evidence="2" type="ORF">K491DRAFT_34542</name>
</gene>
<dbReference type="Proteomes" id="UP000799324">
    <property type="component" value="Unassembled WGS sequence"/>
</dbReference>
<feature type="region of interest" description="Disordered" evidence="1">
    <location>
        <begin position="407"/>
        <end position="426"/>
    </location>
</feature>
<name>A0A6A6T0A7_9PLEO</name>
<evidence type="ECO:0000313" key="2">
    <source>
        <dbReference type="EMBL" id="KAF2652747.1"/>
    </source>
</evidence>
<sequence length="426" mass="45483">MNLIAYSDSEESDNDAPQAPKPAAKPVLKPSFHKVVDRSQPGKIKLSLPSASQPKAAKDDIDSDAPPAKKARTGGGAFSGFNAMLPAPKKPNVSTTAAGATSTETTSGTRGPGKALGKGVNLKTGAEPAFRRESNFDEEYDEHGNPIKKEEVKPKSKEDFRALLNLPAPKTESKQAEQRGVAPSEEPIAVSEVKPEAKPAAKPRFMPLSVARGKKKKPAAPRSAVPALNPATTSTPALVVPTAEPQPVRKPKVSLFSVSHEEDTTMTKGASNGDYQPLLYGTAEEEDAPVPDEAFDEPTAYRTTTQVTTSGGSKSVPGPHGLSDIASELNLTEAQRRQLFGRKGQGPDLSAVNIIEFNTDTEYAHNEQLRQQGETVQHNHLKSISGTGKNSLRSLINVASTQKDALEEHFASGRRNKREAGSKYGW</sequence>
<accession>A0A6A6T0A7</accession>
<dbReference type="GO" id="GO:0005634">
    <property type="term" value="C:nucleus"/>
    <property type="evidence" value="ECO:0007669"/>
    <property type="project" value="TreeGrafter"/>
</dbReference>
<proteinExistence type="predicted"/>
<feature type="compositionally biased region" description="Polar residues" evidence="1">
    <location>
        <begin position="301"/>
        <end position="313"/>
    </location>
</feature>
<evidence type="ECO:0008006" key="4">
    <source>
        <dbReference type="Google" id="ProtNLM"/>
    </source>
</evidence>
<dbReference type="PANTHER" id="PTHR13621">
    <property type="entry name" value="PROLINE-RICH PROTEIN PRCC"/>
    <property type="match status" value="1"/>
</dbReference>